<gene>
    <name evidence="1" type="ORF">P6P90_15135</name>
</gene>
<protein>
    <submittedName>
        <fullName evidence="1">DUF3916 domain-containing protein</fullName>
    </submittedName>
</protein>
<evidence type="ECO:0000313" key="1">
    <source>
        <dbReference type="EMBL" id="MDG5755253.1"/>
    </source>
</evidence>
<dbReference type="EMBL" id="JARULN010000022">
    <property type="protein sequence ID" value="MDG5755253.1"/>
    <property type="molecule type" value="Genomic_DNA"/>
</dbReference>
<dbReference type="RefSeq" id="WP_278018554.1">
    <property type="nucleotide sequence ID" value="NZ_JARRRY010000020.1"/>
</dbReference>
<accession>A0ABT6H8Y1</accession>
<name>A0ABT6H8Y1_9BACI</name>
<keyword evidence="2" id="KW-1185">Reference proteome</keyword>
<proteinExistence type="predicted"/>
<reference evidence="1 2" key="1">
    <citation type="submission" date="2023-04" db="EMBL/GenBank/DDBJ databases">
        <title>Ectobacillus antri isolated from activated sludge.</title>
        <authorList>
            <person name="Yan P."/>
            <person name="Liu X."/>
        </authorList>
    </citation>
    <scope>NUCLEOTIDE SEQUENCE [LARGE SCALE GENOMIC DNA]</scope>
    <source>
        <strain evidence="1 2">C18H</strain>
    </source>
</reference>
<organism evidence="1 2">
    <name type="scientific">Ectobacillus antri</name>
    <dbReference type="NCBI Taxonomy" id="2486280"/>
    <lineage>
        <taxon>Bacteria</taxon>
        <taxon>Bacillati</taxon>
        <taxon>Bacillota</taxon>
        <taxon>Bacilli</taxon>
        <taxon>Bacillales</taxon>
        <taxon>Bacillaceae</taxon>
        <taxon>Ectobacillus</taxon>
    </lineage>
</organism>
<dbReference type="InterPro" id="IPR025075">
    <property type="entry name" value="DUF3916"/>
</dbReference>
<sequence>MKQKPSTRNDVRILLEVDFHYWHSTAIRLYSTNEETPFQLYYKDDYVRHVQLDEAIHLAHKWGLFVPNGMKIAGVREELINIDLVDEDMFGGEIWYFGELD</sequence>
<comment type="caution">
    <text evidence="1">The sequence shown here is derived from an EMBL/GenBank/DDBJ whole genome shotgun (WGS) entry which is preliminary data.</text>
</comment>
<evidence type="ECO:0000313" key="2">
    <source>
        <dbReference type="Proteomes" id="UP001218246"/>
    </source>
</evidence>
<dbReference type="Proteomes" id="UP001218246">
    <property type="component" value="Unassembled WGS sequence"/>
</dbReference>
<dbReference type="Pfam" id="PF13079">
    <property type="entry name" value="DUF3916"/>
    <property type="match status" value="1"/>
</dbReference>